<comment type="subcellular location">
    <subcellularLocation>
        <location evidence="1">Membrane</location>
        <topology evidence="1">Multi-pass membrane protein</topology>
    </subcellularLocation>
</comment>
<dbReference type="RefSeq" id="WP_090204745.1">
    <property type="nucleotide sequence ID" value="NZ_FOZM01000001.1"/>
</dbReference>
<feature type="transmembrane region" description="Helical" evidence="5">
    <location>
        <begin position="26"/>
        <end position="53"/>
    </location>
</feature>
<feature type="domain" description="RDD" evidence="6">
    <location>
        <begin position="21"/>
        <end position="137"/>
    </location>
</feature>
<evidence type="ECO:0000256" key="5">
    <source>
        <dbReference type="SAM" id="Phobius"/>
    </source>
</evidence>
<dbReference type="Pfam" id="PF06271">
    <property type="entry name" value="RDD"/>
    <property type="match status" value="1"/>
</dbReference>
<evidence type="ECO:0000256" key="4">
    <source>
        <dbReference type="ARBA" id="ARBA00023136"/>
    </source>
</evidence>
<name>A0A1I6LY97_9RHOB</name>
<dbReference type="Proteomes" id="UP000198926">
    <property type="component" value="Unassembled WGS sequence"/>
</dbReference>
<feature type="transmembrane region" description="Helical" evidence="5">
    <location>
        <begin position="65"/>
        <end position="84"/>
    </location>
</feature>
<keyword evidence="2 5" id="KW-0812">Transmembrane</keyword>
<keyword evidence="3 5" id="KW-1133">Transmembrane helix</keyword>
<dbReference type="AlphaFoldDB" id="A0A1I6LY97"/>
<evidence type="ECO:0000313" key="8">
    <source>
        <dbReference type="Proteomes" id="UP000198926"/>
    </source>
</evidence>
<organism evidence="7 8">
    <name type="scientific">Yoonia litorea</name>
    <dbReference type="NCBI Taxonomy" id="1123755"/>
    <lineage>
        <taxon>Bacteria</taxon>
        <taxon>Pseudomonadati</taxon>
        <taxon>Pseudomonadota</taxon>
        <taxon>Alphaproteobacteria</taxon>
        <taxon>Rhodobacterales</taxon>
        <taxon>Paracoccaceae</taxon>
        <taxon>Yoonia</taxon>
    </lineage>
</organism>
<proteinExistence type="predicted"/>
<keyword evidence="8" id="KW-1185">Reference proteome</keyword>
<accession>A0A1I6LY97</accession>
<dbReference type="OrthoDB" id="7270324at2"/>
<keyword evidence="4 5" id="KW-0472">Membrane</keyword>
<dbReference type="GO" id="GO:0016020">
    <property type="term" value="C:membrane"/>
    <property type="evidence" value="ECO:0007669"/>
    <property type="project" value="UniProtKB-SubCell"/>
</dbReference>
<dbReference type="STRING" id="1123755.SAMN05444714_1020"/>
<evidence type="ECO:0000256" key="2">
    <source>
        <dbReference type="ARBA" id="ARBA00022692"/>
    </source>
</evidence>
<evidence type="ECO:0000259" key="6">
    <source>
        <dbReference type="Pfam" id="PF06271"/>
    </source>
</evidence>
<feature type="transmembrane region" description="Helical" evidence="5">
    <location>
        <begin position="104"/>
        <end position="125"/>
    </location>
</feature>
<evidence type="ECO:0000313" key="7">
    <source>
        <dbReference type="EMBL" id="SFS08449.1"/>
    </source>
</evidence>
<dbReference type="InterPro" id="IPR010432">
    <property type="entry name" value="RDD"/>
</dbReference>
<gene>
    <name evidence="7" type="ORF">SAMN05444714_1020</name>
</gene>
<reference evidence="7 8" key="1">
    <citation type="submission" date="2016-10" db="EMBL/GenBank/DDBJ databases">
        <authorList>
            <person name="de Groot N.N."/>
        </authorList>
    </citation>
    <scope>NUCLEOTIDE SEQUENCE [LARGE SCALE GENOMIC DNA]</scope>
    <source>
        <strain evidence="7 8">DSM 29433</strain>
    </source>
</reference>
<evidence type="ECO:0000256" key="1">
    <source>
        <dbReference type="ARBA" id="ARBA00004141"/>
    </source>
</evidence>
<dbReference type="EMBL" id="FOZM01000001">
    <property type="protein sequence ID" value="SFS08449.1"/>
    <property type="molecule type" value="Genomic_DNA"/>
</dbReference>
<sequence length="144" mass="15946">MSTSRDTFDTDHQPELYAGVPLRRGLAWIIDMVFIGIIAAIIVPFTAFTGLFFFPFLMMVVGFFYRWWTIASGSATWGMWLTGVRLRDREGYDLTGGLAFAHTLGYSISVAMPPLQLVSIILMLTTPRGQGLTDMVLGTEAING</sequence>
<evidence type="ECO:0000256" key="3">
    <source>
        <dbReference type="ARBA" id="ARBA00022989"/>
    </source>
</evidence>
<protein>
    <submittedName>
        <fullName evidence="7">RDD family protein</fullName>
    </submittedName>
</protein>